<evidence type="ECO:0000256" key="1">
    <source>
        <dbReference type="SAM" id="SignalP"/>
    </source>
</evidence>
<keyword evidence="1" id="KW-0732">Signal</keyword>
<reference evidence="2 3" key="1">
    <citation type="submission" date="2016-07" db="EMBL/GenBank/DDBJ databases">
        <title>Genome analysis of Burkholderia fungorum ES3-20.</title>
        <authorList>
            <person name="Xu D."/>
            <person name="Yao R."/>
            <person name="Zheng S."/>
        </authorList>
    </citation>
    <scope>NUCLEOTIDE SEQUENCE [LARGE SCALE GENOMIC DNA]</scope>
    <source>
        <strain evidence="2 3">ES3-20</strain>
    </source>
</reference>
<proteinExistence type="predicted"/>
<dbReference type="AlphaFoldDB" id="A0A3R7L6E8"/>
<sequence length="331" mass="35760">MTMTICLRVLLLLLLTFAARSAFAADAADQTLLQYGQQCADEVGEIPAFNCNAGTTVPITVNNHVPGRYFANMTCDRPALLPYESPTSGPCTPYSKILNLSHGTTEISAFCRRKMIRADRSPLYDEVDIVLHNTANGKTCWFHAEHPGSAAGFNASRVPPPNETTPPPGHVSAEAFWWPPAATATKKCVSCHDASPVMYSPWLGQVWDKVPTDPWGRYVNIGDAFASWTSLAISTPGNTCIGCHRIGNQHSCDIYVPLAAGMLPPPKGSDKLASSYPLNHWMPVDNNRSQAEWDAASVDSVRNLLTCCSEQGKNDPKCHFTPNAQGGAKGG</sequence>
<gene>
    <name evidence="2" type="ORF">BCY88_12780</name>
</gene>
<accession>A0A3R7L6E8</accession>
<dbReference type="Proteomes" id="UP000283709">
    <property type="component" value="Unassembled WGS sequence"/>
</dbReference>
<protein>
    <submittedName>
        <fullName evidence="2">Uncharacterized protein</fullName>
    </submittedName>
</protein>
<organism evidence="2 3">
    <name type="scientific">Paraburkholderia fungorum</name>
    <dbReference type="NCBI Taxonomy" id="134537"/>
    <lineage>
        <taxon>Bacteria</taxon>
        <taxon>Pseudomonadati</taxon>
        <taxon>Pseudomonadota</taxon>
        <taxon>Betaproteobacteria</taxon>
        <taxon>Burkholderiales</taxon>
        <taxon>Burkholderiaceae</taxon>
        <taxon>Paraburkholderia</taxon>
    </lineage>
</organism>
<feature type="signal peptide" evidence="1">
    <location>
        <begin position="1"/>
        <end position="24"/>
    </location>
</feature>
<feature type="chain" id="PRO_5018791479" evidence="1">
    <location>
        <begin position="25"/>
        <end position="331"/>
    </location>
</feature>
<name>A0A3R7L6E8_9BURK</name>
<dbReference type="EMBL" id="MCAS01000068">
    <property type="protein sequence ID" value="RKF30534.1"/>
    <property type="molecule type" value="Genomic_DNA"/>
</dbReference>
<dbReference type="InterPro" id="IPR036280">
    <property type="entry name" value="Multihaem_cyt_sf"/>
</dbReference>
<dbReference type="SUPFAM" id="SSF48695">
    <property type="entry name" value="Multiheme cytochromes"/>
    <property type="match status" value="1"/>
</dbReference>
<comment type="caution">
    <text evidence="2">The sequence shown here is derived from an EMBL/GenBank/DDBJ whole genome shotgun (WGS) entry which is preliminary data.</text>
</comment>
<evidence type="ECO:0000313" key="2">
    <source>
        <dbReference type="EMBL" id="RKF30534.1"/>
    </source>
</evidence>
<evidence type="ECO:0000313" key="3">
    <source>
        <dbReference type="Proteomes" id="UP000283709"/>
    </source>
</evidence>